<dbReference type="AlphaFoldDB" id="A0A1T4QBN5"/>
<dbReference type="Gene3D" id="1.20.58.1690">
    <property type="match status" value="1"/>
</dbReference>
<dbReference type="InterPro" id="IPR038434">
    <property type="entry name" value="YARHG_sf"/>
</dbReference>
<evidence type="ECO:0000313" key="1">
    <source>
        <dbReference type="EMBL" id="SKA01026.1"/>
    </source>
</evidence>
<dbReference type="STRING" id="413434.SAMN04488132_10824"/>
<name>A0A1T4QBN5_9BACT</name>
<proteinExistence type="predicted"/>
<keyword evidence="2" id="KW-1185">Reference proteome</keyword>
<protein>
    <submittedName>
        <fullName evidence="1">WG containing repeat-containing protein</fullName>
    </submittedName>
</protein>
<dbReference type="Proteomes" id="UP000190888">
    <property type="component" value="Unassembled WGS sequence"/>
</dbReference>
<dbReference type="RefSeq" id="WP_078831968.1">
    <property type="nucleotide sequence ID" value="NZ_FUWH01000008.1"/>
</dbReference>
<reference evidence="1 2" key="1">
    <citation type="submission" date="2017-02" db="EMBL/GenBank/DDBJ databases">
        <authorList>
            <person name="Peterson S.W."/>
        </authorList>
    </citation>
    <scope>NUCLEOTIDE SEQUENCE [LARGE SCALE GENOMIC DNA]</scope>
    <source>
        <strain evidence="1 2">DSM 22335</strain>
    </source>
</reference>
<dbReference type="EMBL" id="FUWH01000008">
    <property type="protein sequence ID" value="SKA01026.1"/>
    <property type="molecule type" value="Genomic_DNA"/>
</dbReference>
<gene>
    <name evidence="1" type="ORF">SAMN04488132_10824</name>
</gene>
<dbReference type="OrthoDB" id="700862at2"/>
<organism evidence="1 2">
    <name type="scientific">Sediminibacterium ginsengisoli</name>
    <dbReference type="NCBI Taxonomy" id="413434"/>
    <lineage>
        <taxon>Bacteria</taxon>
        <taxon>Pseudomonadati</taxon>
        <taxon>Bacteroidota</taxon>
        <taxon>Chitinophagia</taxon>
        <taxon>Chitinophagales</taxon>
        <taxon>Chitinophagaceae</taxon>
        <taxon>Sediminibacterium</taxon>
    </lineage>
</organism>
<sequence length="629" mass="71768">MKTKAVIIISLAGVLLSAGIFFFIKGSGTDELSEKKEIIAFLTAFDRQLKQDQPDSLVNSFDHSQNMKSVKRLLGLLAGKQAFNSDDKPLAAISLAVEESDIRFGTDKMITAGIPASFSQGDMEKKQSRLIFKIRKVTAHQYKIIQVDARQFLGDFIAYENLIRTRGLTDADIYSPVTLAAFKVADDLKKQYDSIIWLSHIKNETWYYVANGKWDISEVQGDSAGLYKMGLVGPDLKLRIPAEYSLVHTIGATFENLVEVEKGNKKGFYDLNGKIIVPVEYEHIFPVTATEGIAVLNTGNDFYWLKNDYTISDKADLKIGDILEKLKQDKSFTLTQPTADHITEFNSRYEHGSLYIPSSYLADLNFVSPVKTFENPLRRNVAWEGVSTNYIVKTDDAAETSSGNDWLKTTFYSIRDYFLGGRSEFYDKKNLVIVDKKNNRFLAVDVYSEYDEDPSAQLCQVPIKFRALTDSLYEVRSVGRLEVDLYDSTKYVYGGTSYYYFTIRNNKLVPLETNRRFAFTKYVKMDESYLSGCYEMYTTKREKSEKNKLSTLNTELLEWIKNDIYADYAYKFTNKRWAAIMEGGSAYYQKGGDYNNKHYSQNTEDSLTAIDKYNIDFINQKLGSSKTKK</sequence>
<accession>A0A1T4QBN5</accession>
<evidence type="ECO:0000313" key="2">
    <source>
        <dbReference type="Proteomes" id="UP000190888"/>
    </source>
</evidence>